<dbReference type="GO" id="GO:0016491">
    <property type="term" value="F:oxidoreductase activity"/>
    <property type="evidence" value="ECO:0007669"/>
    <property type="project" value="InterPro"/>
</dbReference>
<dbReference type="Pfam" id="PF00550">
    <property type="entry name" value="PP-binding"/>
    <property type="match status" value="1"/>
</dbReference>
<dbReference type="AlphaFoldDB" id="U4UDB2"/>
<dbReference type="SMART" id="SM00829">
    <property type="entry name" value="PKS_ER"/>
    <property type="match status" value="1"/>
</dbReference>
<dbReference type="STRING" id="77166.U4UDB2"/>
<organism evidence="2 3">
    <name type="scientific">Dendroctonus ponderosae</name>
    <name type="common">Mountain pine beetle</name>
    <dbReference type="NCBI Taxonomy" id="77166"/>
    <lineage>
        <taxon>Eukaryota</taxon>
        <taxon>Metazoa</taxon>
        <taxon>Ecdysozoa</taxon>
        <taxon>Arthropoda</taxon>
        <taxon>Hexapoda</taxon>
        <taxon>Insecta</taxon>
        <taxon>Pterygota</taxon>
        <taxon>Neoptera</taxon>
        <taxon>Endopterygota</taxon>
        <taxon>Coleoptera</taxon>
        <taxon>Polyphaga</taxon>
        <taxon>Cucujiformia</taxon>
        <taxon>Curculionidae</taxon>
        <taxon>Scolytinae</taxon>
        <taxon>Dendroctonus</taxon>
    </lineage>
</organism>
<dbReference type="InterPro" id="IPR011032">
    <property type="entry name" value="GroES-like_sf"/>
</dbReference>
<dbReference type="InterPro" id="IPR036291">
    <property type="entry name" value="NAD(P)-bd_dom_sf"/>
</dbReference>
<dbReference type="InterPro" id="IPR049391">
    <property type="entry name" value="FAS_pseudo-KR"/>
</dbReference>
<evidence type="ECO:0000313" key="3">
    <source>
        <dbReference type="Proteomes" id="UP000030742"/>
    </source>
</evidence>
<dbReference type="InterPro" id="IPR036736">
    <property type="entry name" value="ACP-like_sf"/>
</dbReference>
<dbReference type="InterPro" id="IPR013968">
    <property type="entry name" value="PKS_KR"/>
</dbReference>
<dbReference type="Pfam" id="PF13602">
    <property type="entry name" value="ADH_zinc_N_2"/>
    <property type="match status" value="1"/>
</dbReference>
<dbReference type="PANTHER" id="PTHR43775:SF23">
    <property type="entry name" value="FATTY ACID SYNTHASE 3"/>
    <property type="match status" value="1"/>
</dbReference>
<protein>
    <recommendedName>
        <fullName evidence="1">Carrier domain-containing protein</fullName>
    </recommendedName>
</protein>
<dbReference type="InterPro" id="IPR057326">
    <property type="entry name" value="KR_dom"/>
</dbReference>
<dbReference type="GO" id="GO:0004312">
    <property type="term" value="F:fatty acid synthase activity"/>
    <property type="evidence" value="ECO:0007669"/>
    <property type="project" value="TreeGrafter"/>
</dbReference>
<dbReference type="SUPFAM" id="SSF50129">
    <property type="entry name" value="GroES-like"/>
    <property type="match status" value="1"/>
</dbReference>
<dbReference type="InterPro" id="IPR050091">
    <property type="entry name" value="PKS_NRPS_Biosynth_Enz"/>
</dbReference>
<proteinExistence type="predicted"/>
<dbReference type="EMBL" id="KB632003">
    <property type="protein sequence ID" value="ERL87905.1"/>
    <property type="molecule type" value="Genomic_DNA"/>
</dbReference>
<dbReference type="Pfam" id="PF08659">
    <property type="entry name" value="KR"/>
    <property type="match status" value="1"/>
</dbReference>
<dbReference type="Pfam" id="PF21149">
    <property type="entry name" value="FAS_pseudo-KR"/>
    <property type="match status" value="1"/>
</dbReference>
<accession>U4UDB2</accession>
<sequence>MENDKDFSWLAKLQGAVAQDGNVLVCAQNEPLSGLLGLTACIRREPGKSRTSPVLTFNGRPFAGGQNIRLLFLPDPAPEFDINLPFYRDQLEKNLAMNVWKDGQWGTYRHLLLQQGRLAEVRHCYLNTLVRGDLSSLAWIEGPIGAGRLADPDETLVYVSGRNGGVADVHGLIYYASLNFRDVMVASGRINIDHITRDRREQECVQGFEFSGRTRSGRRVCGLHRNGACGSLLEADTFLIYDIPDSWSLEEAATVPVVYGTAYYGLIQVWWWCGLKCLNPHTAGPNERQLDHPGPLRHWRCGTSRHSARPWYGLHCLYHSGNRREAGVPEEVVPPTHRLFPVHPDGRIFSSRDINFEKSVMAATKGRGVDCVLNSLAEEKLLASVRCLARGGRFVEIGKFDLASDNELQLLLLSKEASFHGEWPGETFELEQLCLRKLAPDVHGDQPKKTKTFAIFSLEAQISALYHVKVSMSNQHQECLTLDALFHCVPADKRELCQFLANGIKSGIIRPLNRTIFQMDQAEEAFRYMASGKHTGKVLIQIRKEESELMAVPSAVPFLAHPRYFCDSDRSYIICGGLGGFGLELADWLCLRGCRRLILTSRTGLKTGYQAYRISMWKSYGCAVEVSTEDITTPAGCLGLIKAAQRLGPVHAIFNLAVVLSDCILANQTEESFRVSFAPKACATKYLDEVSRKLCPELKDFVIFSSVSCGRGNAGQSNYGMSNSVMERICERRRSDGLPALAIEWGAIADDLKSIPHQATLAEAGMDSMTAVEIKQTLEREFEVFLTAADIKGMTFAKLAEIQAERDADSSTGK</sequence>
<dbReference type="CDD" id="cd08954">
    <property type="entry name" value="KR_1_FAS_SDR_x"/>
    <property type="match status" value="1"/>
</dbReference>
<dbReference type="SUPFAM" id="SSF47336">
    <property type="entry name" value="ACP-like"/>
    <property type="match status" value="1"/>
</dbReference>
<gene>
    <name evidence="2" type="ORF">D910_05293</name>
</gene>
<dbReference type="InterPro" id="IPR020843">
    <property type="entry name" value="ER"/>
</dbReference>
<dbReference type="InterPro" id="IPR009081">
    <property type="entry name" value="PP-bd_ACP"/>
</dbReference>
<evidence type="ECO:0000259" key="1">
    <source>
        <dbReference type="PROSITE" id="PS50075"/>
    </source>
</evidence>
<reference evidence="2 3" key="1">
    <citation type="journal article" date="2013" name="Genome Biol.">
        <title>Draft genome of the mountain pine beetle, Dendroctonus ponderosae Hopkins, a major forest pest.</title>
        <authorList>
            <person name="Keeling C.I."/>
            <person name="Yuen M.M."/>
            <person name="Liao N.Y."/>
            <person name="Docking T.R."/>
            <person name="Chan S.K."/>
            <person name="Taylor G.A."/>
            <person name="Palmquist D.L."/>
            <person name="Jackman S.D."/>
            <person name="Nguyen A."/>
            <person name="Li M."/>
            <person name="Henderson H."/>
            <person name="Janes J.K."/>
            <person name="Zhao Y."/>
            <person name="Pandoh P."/>
            <person name="Moore R."/>
            <person name="Sperling F.A."/>
            <person name="Huber D.P."/>
            <person name="Birol I."/>
            <person name="Jones S.J."/>
            <person name="Bohlmann J."/>
        </authorList>
    </citation>
    <scope>NUCLEOTIDE SEQUENCE</scope>
</reference>
<dbReference type="CDD" id="cd05195">
    <property type="entry name" value="enoyl_red"/>
    <property type="match status" value="1"/>
</dbReference>
<feature type="domain" description="Carrier" evidence="1">
    <location>
        <begin position="732"/>
        <end position="810"/>
    </location>
</feature>
<dbReference type="GO" id="GO:0006633">
    <property type="term" value="P:fatty acid biosynthetic process"/>
    <property type="evidence" value="ECO:0007669"/>
    <property type="project" value="TreeGrafter"/>
</dbReference>
<dbReference type="Proteomes" id="UP000030742">
    <property type="component" value="Unassembled WGS sequence"/>
</dbReference>
<evidence type="ECO:0000313" key="2">
    <source>
        <dbReference type="EMBL" id="ERL87905.1"/>
    </source>
</evidence>
<dbReference type="PROSITE" id="PS50075">
    <property type="entry name" value="CARRIER"/>
    <property type="match status" value="1"/>
</dbReference>
<dbReference type="OrthoDB" id="329835at2759"/>
<dbReference type="Gene3D" id="3.40.50.720">
    <property type="entry name" value="NAD(P)-binding Rossmann-like Domain"/>
    <property type="match status" value="2"/>
</dbReference>
<dbReference type="SMART" id="SM00822">
    <property type="entry name" value="PKS_KR"/>
    <property type="match status" value="1"/>
</dbReference>
<name>U4UDB2_DENPD</name>
<dbReference type="SUPFAM" id="SSF51735">
    <property type="entry name" value="NAD(P)-binding Rossmann-fold domains"/>
    <property type="match status" value="2"/>
</dbReference>
<dbReference type="PANTHER" id="PTHR43775">
    <property type="entry name" value="FATTY ACID SYNTHASE"/>
    <property type="match status" value="1"/>
</dbReference>
<dbReference type="Gene3D" id="3.90.180.10">
    <property type="entry name" value="Medium-chain alcohol dehydrogenases, catalytic domain"/>
    <property type="match status" value="3"/>
</dbReference>